<dbReference type="EMBL" id="CAJHNJ030000002">
    <property type="protein sequence ID" value="CAG9091914.1"/>
    <property type="molecule type" value="Genomic_DNA"/>
</dbReference>
<protein>
    <submittedName>
        <fullName evidence="1">(diamondback moth) hypothetical protein</fullName>
    </submittedName>
</protein>
<sequence>MFVDLTISQADNNPNSYEILRPINEKLAIKRFADGLRNRRLGTIITARNYESLREAIRAAEDEELAQPPAPPQHVMASTRAYLKELTDNLTEDFSFMKLADLSVTNKAYYQVSLSPVSRKVTAFTTDTGQYQMKSTNGYEDKPECFL</sequence>
<proteinExistence type="predicted"/>
<accession>A0A8S4D7H4</accession>
<comment type="caution">
    <text evidence="1">The sequence shown here is derived from an EMBL/GenBank/DDBJ whole genome shotgun (WGS) entry which is preliminary data.</text>
</comment>
<name>A0A8S4D7H4_PLUXY</name>
<evidence type="ECO:0000313" key="1">
    <source>
        <dbReference type="EMBL" id="CAG9091914.1"/>
    </source>
</evidence>
<dbReference type="AlphaFoldDB" id="A0A8S4D7H4"/>
<gene>
    <name evidence="1" type="ORF">PLXY2_LOCUS1068</name>
</gene>
<organism evidence="1 2">
    <name type="scientific">Plutella xylostella</name>
    <name type="common">Diamondback moth</name>
    <name type="synonym">Plutella maculipennis</name>
    <dbReference type="NCBI Taxonomy" id="51655"/>
    <lineage>
        <taxon>Eukaryota</taxon>
        <taxon>Metazoa</taxon>
        <taxon>Ecdysozoa</taxon>
        <taxon>Arthropoda</taxon>
        <taxon>Hexapoda</taxon>
        <taxon>Insecta</taxon>
        <taxon>Pterygota</taxon>
        <taxon>Neoptera</taxon>
        <taxon>Endopterygota</taxon>
        <taxon>Lepidoptera</taxon>
        <taxon>Glossata</taxon>
        <taxon>Ditrysia</taxon>
        <taxon>Yponomeutoidea</taxon>
        <taxon>Plutellidae</taxon>
        <taxon>Plutella</taxon>
    </lineage>
</organism>
<evidence type="ECO:0000313" key="2">
    <source>
        <dbReference type="Proteomes" id="UP000653454"/>
    </source>
</evidence>
<keyword evidence="2" id="KW-1185">Reference proteome</keyword>
<dbReference type="Proteomes" id="UP000653454">
    <property type="component" value="Unassembled WGS sequence"/>
</dbReference>
<reference evidence="1" key="1">
    <citation type="submission" date="2020-11" db="EMBL/GenBank/DDBJ databases">
        <authorList>
            <person name="Whiteford S."/>
        </authorList>
    </citation>
    <scope>NUCLEOTIDE SEQUENCE</scope>
</reference>